<comment type="caution">
    <text evidence="1">The sequence shown here is derived from an EMBL/GenBank/DDBJ whole genome shotgun (WGS) entry which is preliminary data.</text>
</comment>
<proteinExistence type="predicted"/>
<gene>
    <name evidence="1" type="ORF">S01H1_01400</name>
</gene>
<accession>X0SV70</accession>
<dbReference type="AlphaFoldDB" id="X0SV70"/>
<sequence length="43" mass="4808">MLILFSSLTAIAAAEMTAEEIINKRDDNEYITSFKAEAEMIIV</sequence>
<organism evidence="1">
    <name type="scientific">marine sediment metagenome</name>
    <dbReference type="NCBI Taxonomy" id="412755"/>
    <lineage>
        <taxon>unclassified sequences</taxon>
        <taxon>metagenomes</taxon>
        <taxon>ecological metagenomes</taxon>
    </lineage>
</organism>
<reference evidence="1" key="1">
    <citation type="journal article" date="2014" name="Front. Microbiol.">
        <title>High frequency of phylogenetically diverse reductive dehalogenase-homologous genes in deep subseafloor sedimentary metagenomes.</title>
        <authorList>
            <person name="Kawai M."/>
            <person name="Futagami T."/>
            <person name="Toyoda A."/>
            <person name="Takaki Y."/>
            <person name="Nishi S."/>
            <person name="Hori S."/>
            <person name="Arai W."/>
            <person name="Tsubouchi T."/>
            <person name="Morono Y."/>
            <person name="Uchiyama I."/>
            <person name="Ito T."/>
            <person name="Fujiyama A."/>
            <person name="Inagaki F."/>
            <person name="Takami H."/>
        </authorList>
    </citation>
    <scope>NUCLEOTIDE SEQUENCE</scope>
    <source>
        <strain evidence="1">Expedition CK06-06</strain>
    </source>
</reference>
<evidence type="ECO:0000313" key="1">
    <source>
        <dbReference type="EMBL" id="GAF79832.1"/>
    </source>
</evidence>
<protein>
    <submittedName>
        <fullName evidence="1">Uncharacterized protein</fullName>
    </submittedName>
</protein>
<dbReference type="EMBL" id="BARS01000602">
    <property type="protein sequence ID" value="GAF79832.1"/>
    <property type="molecule type" value="Genomic_DNA"/>
</dbReference>
<feature type="non-terminal residue" evidence="1">
    <location>
        <position position="43"/>
    </location>
</feature>
<name>X0SV70_9ZZZZ</name>